<comment type="caution">
    <text evidence="14">The sequence shown here is derived from an EMBL/GenBank/DDBJ whole genome shotgun (WGS) entry which is preliminary data.</text>
</comment>
<reference evidence="14" key="2">
    <citation type="submission" date="2022-09" db="EMBL/GenBank/DDBJ databases">
        <title>Rouxiella aceris sp. nov., isolated from tree sap and emended description of the genus Rhouxiella.</title>
        <authorList>
            <person name="Kim I.S."/>
        </authorList>
    </citation>
    <scope>NUCLEOTIDE SEQUENCE</scope>
    <source>
        <strain evidence="14">SAP-2</strain>
    </source>
</reference>
<dbReference type="EMBL" id="JADMKS010000005">
    <property type="protein sequence ID" value="MBF6637539.1"/>
    <property type="molecule type" value="Genomic_DNA"/>
</dbReference>
<dbReference type="InterPro" id="IPR050286">
    <property type="entry name" value="G_neg_Bact_CarbUptk_Porin"/>
</dbReference>
<dbReference type="InterPro" id="IPR036998">
    <property type="entry name" value="Porin_LamB_sf"/>
</dbReference>
<feature type="coiled-coil region" evidence="11">
    <location>
        <begin position="34"/>
        <end position="61"/>
    </location>
</feature>
<dbReference type="SUPFAM" id="SSF56935">
    <property type="entry name" value="Porins"/>
    <property type="match status" value="1"/>
</dbReference>
<evidence type="ECO:0000256" key="10">
    <source>
        <dbReference type="ARBA" id="ARBA00023237"/>
    </source>
</evidence>
<keyword evidence="5" id="KW-0812">Transmembrane</keyword>
<evidence type="ECO:0000256" key="4">
    <source>
        <dbReference type="ARBA" id="ARBA00022452"/>
    </source>
</evidence>
<comment type="subcellular location">
    <subcellularLocation>
        <location evidence="1">Cell outer membrane</location>
        <topology evidence="1">Multi-pass membrane protein</topology>
    </subcellularLocation>
</comment>
<evidence type="ECO:0000313" key="15">
    <source>
        <dbReference type="Proteomes" id="UP000705283"/>
    </source>
</evidence>
<dbReference type="InterPro" id="IPR021570">
    <property type="entry name" value="LamB-type_porin_N_dom"/>
</dbReference>
<evidence type="ECO:0000256" key="1">
    <source>
        <dbReference type="ARBA" id="ARBA00004571"/>
    </source>
</evidence>
<feature type="signal peptide" evidence="12">
    <location>
        <begin position="1"/>
        <end position="25"/>
    </location>
</feature>
<feature type="domain" description="LamB-type porin N-terminal" evidence="13">
    <location>
        <begin position="29"/>
        <end position="59"/>
    </location>
</feature>
<evidence type="ECO:0000256" key="7">
    <source>
        <dbReference type="ARBA" id="ARBA00023065"/>
    </source>
</evidence>
<evidence type="ECO:0000256" key="8">
    <source>
        <dbReference type="ARBA" id="ARBA00023114"/>
    </source>
</evidence>
<organism evidence="14 15">
    <name type="scientific">Rouxiella silvae</name>
    <dbReference type="NCBI Taxonomy" id="1646373"/>
    <lineage>
        <taxon>Bacteria</taxon>
        <taxon>Pseudomonadati</taxon>
        <taxon>Pseudomonadota</taxon>
        <taxon>Gammaproteobacteria</taxon>
        <taxon>Enterobacterales</taxon>
        <taxon>Yersiniaceae</taxon>
        <taxon>Rouxiella</taxon>
    </lineage>
</organism>
<protein>
    <submittedName>
        <fullName evidence="14">Carbohydrate porin</fullName>
    </submittedName>
</protein>
<keyword evidence="6 12" id="KW-0732">Signal</keyword>
<dbReference type="Pfam" id="PF02264">
    <property type="entry name" value="LamB"/>
    <property type="match status" value="1"/>
</dbReference>
<dbReference type="GO" id="GO:0015144">
    <property type="term" value="F:carbohydrate transmembrane transporter activity"/>
    <property type="evidence" value="ECO:0007669"/>
    <property type="project" value="TreeGrafter"/>
</dbReference>
<dbReference type="Gene3D" id="2.40.170.10">
    <property type="entry name" value="Porin, LamB type"/>
    <property type="match status" value="1"/>
</dbReference>
<dbReference type="PANTHER" id="PTHR38762:SF1">
    <property type="entry name" value="CRYPTIC OUTER MEMBRANE PORIN BGLH-RELATED"/>
    <property type="match status" value="1"/>
</dbReference>
<keyword evidence="8" id="KW-0626">Porin</keyword>
<keyword evidence="4" id="KW-1134">Transmembrane beta strand</keyword>
<evidence type="ECO:0000256" key="11">
    <source>
        <dbReference type="SAM" id="Coils"/>
    </source>
</evidence>
<dbReference type="PROSITE" id="PS51257">
    <property type="entry name" value="PROKAR_LIPOPROTEIN"/>
    <property type="match status" value="1"/>
</dbReference>
<evidence type="ECO:0000256" key="6">
    <source>
        <dbReference type="ARBA" id="ARBA00022729"/>
    </source>
</evidence>
<dbReference type="PANTHER" id="PTHR38762">
    <property type="entry name" value="CRYPTIC OUTER MEMBRANE PORIN BGLH-RELATED"/>
    <property type="match status" value="1"/>
</dbReference>
<reference evidence="14" key="1">
    <citation type="submission" date="2020-11" db="EMBL/GenBank/DDBJ databases">
        <authorList>
            <person name="Lee S.D."/>
        </authorList>
    </citation>
    <scope>NUCLEOTIDE SEQUENCE</scope>
    <source>
        <strain evidence="14">SAP-2</strain>
    </source>
</reference>
<accession>A0AA40X302</accession>
<dbReference type="GO" id="GO:0006811">
    <property type="term" value="P:monoatomic ion transport"/>
    <property type="evidence" value="ECO:0007669"/>
    <property type="project" value="UniProtKB-KW"/>
</dbReference>
<keyword evidence="11" id="KW-0175">Coiled coil</keyword>
<keyword evidence="9" id="KW-0472">Membrane</keyword>
<sequence length="538" mass="60609">MLGHYSKSVIALGIMTACMTSHVYAAPLTIEQRLSLLEKKLSENQQELQETRNELAKYKKNTPQPVEANNYENTKLTKNDRVIVERKTPAKNANGVSSNVQPRAEAVSMADISSYIKDEIGFSYTGYFRAGWASTTNGSPKSWAIGSLGRFGNENSGWFDLTFNQKVYDKDGRTAKTVVTLDGNVGQNYSDGWFNDGSDNLLKFSDIYLTTTGFVPGYPEANLWVGKHAIQEYEIQMLDWKAHQANSAGGIGIENLAIGPGQFDFSLNRQDLRVCARNNNGSANCDRHQEVNTNSFDVHYHSVPLWNKATLEVAARYNASNDSTDQRHEQNDSKYFKVKDAWLGTTILRQKYDNGGSSDFAFQVANNSIATGFMNISDANPSYGNGVYYYGDHSNGLAFRVFTQGELYLRPDVVMANTLVYSQGNDLYDYHTGKHTDFNSLRAIVRPAYIWNDFNQTGVELAWFKQINKANDMSYHESGVKTTLFHSFKVGTSMLNSRPEIRFYTTYLKALENQIDDFAFNDRKSDQISFGAQAEVWW</sequence>
<evidence type="ECO:0000313" key="14">
    <source>
        <dbReference type="EMBL" id="MBF6637539.1"/>
    </source>
</evidence>
<dbReference type="GO" id="GO:0015288">
    <property type="term" value="F:porin activity"/>
    <property type="evidence" value="ECO:0007669"/>
    <property type="project" value="UniProtKB-KW"/>
</dbReference>
<dbReference type="GO" id="GO:0015774">
    <property type="term" value="P:polysaccharide transport"/>
    <property type="evidence" value="ECO:0007669"/>
    <property type="project" value="TreeGrafter"/>
</dbReference>
<evidence type="ECO:0000256" key="2">
    <source>
        <dbReference type="ARBA" id="ARBA00007055"/>
    </source>
</evidence>
<dbReference type="Pfam" id="PF11471">
    <property type="entry name" value="Sugarporin_N"/>
    <property type="match status" value="1"/>
</dbReference>
<evidence type="ECO:0000256" key="12">
    <source>
        <dbReference type="SAM" id="SignalP"/>
    </source>
</evidence>
<dbReference type="GO" id="GO:0046930">
    <property type="term" value="C:pore complex"/>
    <property type="evidence" value="ECO:0007669"/>
    <property type="project" value="UniProtKB-KW"/>
</dbReference>
<dbReference type="AlphaFoldDB" id="A0AA40X302"/>
<keyword evidence="10" id="KW-0998">Cell outer membrane</keyword>
<dbReference type="InterPro" id="IPR003192">
    <property type="entry name" value="Porin_LamB"/>
</dbReference>
<keyword evidence="7" id="KW-0406">Ion transport</keyword>
<name>A0AA40X302_9GAMM</name>
<proteinExistence type="inferred from homology"/>
<evidence type="ECO:0000256" key="3">
    <source>
        <dbReference type="ARBA" id="ARBA00022448"/>
    </source>
</evidence>
<comment type="similarity">
    <text evidence="2">Belongs to the porin LamB (TC 1.B.3) family.</text>
</comment>
<evidence type="ECO:0000256" key="9">
    <source>
        <dbReference type="ARBA" id="ARBA00023136"/>
    </source>
</evidence>
<evidence type="ECO:0000256" key="5">
    <source>
        <dbReference type="ARBA" id="ARBA00022692"/>
    </source>
</evidence>
<dbReference type="RefSeq" id="WP_194978159.1">
    <property type="nucleotide sequence ID" value="NZ_JADMKS010000005.1"/>
</dbReference>
<dbReference type="GO" id="GO:0009279">
    <property type="term" value="C:cell outer membrane"/>
    <property type="evidence" value="ECO:0007669"/>
    <property type="project" value="UniProtKB-SubCell"/>
</dbReference>
<dbReference type="CDD" id="cd01346">
    <property type="entry name" value="Maltoporin-like"/>
    <property type="match status" value="1"/>
</dbReference>
<gene>
    <name evidence="14" type="ORF">ITX54_12800</name>
</gene>
<keyword evidence="3" id="KW-0813">Transport</keyword>
<feature type="chain" id="PRO_5041345490" evidence="12">
    <location>
        <begin position="26"/>
        <end position="538"/>
    </location>
</feature>
<evidence type="ECO:0000259" key="13">
    <source>
        <dbReference type="Pfam" id="PF11471"/>
    </source>
</evidence>
<dbReference type="Proteomes" id="UP000705283">
    <property type="component" value="Unassembled WGS sequence"/>
</dbReference>